<accession>A0AAV2B8V7</accession>
<evidence type="ECO:0000256" key="4">
    <source>
        <dbReference type="ARBA" id="ARBA00022786"/>
    </source>
</evidence>
<reference evidence="7 8" key="1">
    <citation type="submission" date="2024-04" db="EMBL/GenBank/DDBJ databases">
        <authorList>
            <person name="Rising A."/>
            <person name="Reimegard J."/>
            <person name="Sonavane S."/>
            <person name="Akerstrom W."/>
            <person name="Nylinder S."/>
            <person name="Hedman E."/>
            <person name="Kallberg Y."/>
        </authorList>
    </citation>
    <scope>NUCLEOTIDE SEQUENCE [LARGE SCALE GENOMIC DNA]</scope>
</reference>
<dbReference type="Proteomes" id="UP001497382">
    <property type="component" value="Unassembled WGS sequence"/>
</dbReference>
<proteinExistence type="predicted"/>
<dbReference type="InterPro" id="IPR001611">
    <property type="entry name" value="Leu-rich_rpt"/>
</dbReference>
<dbReference type="InterPro" id="IPR052121">
    <property type="entry name" value="F-box_SCF_Substrate_Recog"/>
</dbReference>
<dbReference type="GO" id="GO:0005737">
    <property type="term" value="C:cytoplasm"/>
    <property type="evidence" value="ECO:0007669"/>
    <property type="project" value="TreeGrafter"/>
</dbReference>
<name>A0AAV2B8V7_9ARAC</name>
<comment type="caution">
    <text evidence="7">The sequence shown here is derived from an EMBL/GenBank/DDBJ whole genome shotgun (WGS) entry which is preliminary data.</text>
</comment>
<dbReference type="SUPFAM" id="SSF52047">
    <property type="entry name" value="RNI-like"/>
    <property type="match status" value="1"/>
</dbReference>
<evidence type="ECO:0000256" key="3">
    <source>
        <dbReference type="ARBA" id="ARBA00022723"/>
    </source>
</evidence>
<comment type="pathway">
    <text evidence="1">Protein modification; protein ubiquitination.</text>
</comment>
<keyword evidence="5" id="KW-0408">Iron</keyword>
<evidence type="ECO:0000256" key="5">
    <source>
        <dbReference type="ARBA" id="ARBA00023004"/>
    </source>
</evidence>
<dbReference type="AlphaFoldDB" id="A0AAV2B8V7"/>
<dbReference type="Pfam" id="PF13516">
    <property type="entry name" value="LRR_6"/>
    <property type="match status" value="2"/>
</dbReference>
<dbReference type="PANTHER" id="PTHR46550:SF1">
    <property type="entry name" value="F-BOX PROTEIN 3"/>
    <property type="match status" value="1"/>
</dbReference>
<dbReference type="Gene3D" id="1.20.120.520">
    <property type="entry name" value="nmb1532 protein domain like"/>
    <property type="match status" value="1"/>
</dbReference>
<dbReference type="InterPro" id="IPR045808">
    <property type="entry name" value="Hr_FBXL5"/>
</dbReference>
<keyword evidence="4" id="KW-0833">Ubl conjugation pathway</keyword>
<dbReference type="Pfam" id="PF12937">
    <property type="entry name" value="F-box-like"/>
    <property type="match status" value="1"/>
</dbReference>
<dbReference type="CDD" id="cd12109">
    <property type="entry name" value="Hr_FBXL5"/>
    <property type="match status" value="1"/>
</dbReference>
<dbReference type="InterPro" id="IPR001810">
    <property type="entry name" value="F-box_dom"/>
</dbReference>
<keyword evidence="3" id="KW-0479">Metal-binding</keyword>
<dbReference type="InterPro" id="IPR032675">
    <property type="entry name" value="LRR_dom_sf"/>
</dbReference>
<dbReference type="GO" id="GO:0046872">
    <property type="term" value="F:metal ion binding"/>
    <property type="evidence" value="ECO:0007669"/>
    <property type="project" value="UniProtKB-KW"/>
</dbReference>
<keyword evidence="2" id="KW-0963">Cytoplasm</keyword>
<evidence type="ECO:0000313" key="8">
    <source>
        <dbReference type="Proteomes" id="UP001497382"/>
    </source>
</evidence>
<dbReference type="PROSITE" id="PS50181">
    <property type="entry name" value="FBOX"/>
    <property type="match status" value="1"/>
</dbReference>
<gene>
    <name evidence="7" type="ORF">LARSCL_LOCUS17214</name>
</gene>
<protein>
    <recommendedName>
        <fullName evidence="6">F-box domain-containing protein</fullName>
    </recommendedName>
</protein>
<dbReference type="SMART" id="SM00367">
    <property type="entry name" value="LRR_CC"/>
    <property type="match status" value="2"/>
</dbReference>
<dbReference type="SUPFAM" id="SSF81383">
    <property type="entry name" value="F-box domain"/>
    <property type="match status" value="1"/>
</dbReference>
<dbReference type="GO" id="GO:0006879">
    <property type="term" value="P:intracellular iron ion homeostasis"/>
    <property type="evidence" value="ECO:0007669"/>
    <property type="project" value="InterPro"/>
</dbReference>
<evidence type="ECO:0000256" key="2">
    <source>
        <dbReference type="ARBA" id="ARBA00022490"/>
    </source>
</evidence>
<dbReference type="InterPro" id="IPR036047">
    <property type="entry name" value="F-box-like_dom_sf"/>
</dbReference>
<dbReference type="SMART" id="SM00256">
    <property type="entry name" value="FBOX"/>
    <property type="match status" value="1"/>
</dbReference>
<dbReference type="PANTHER" id="PTHR46550">
    <property type="entry name" value="F-BOX ONLY PROTEIN 3"/>
    <property type="match status" value="1"/>
</dbReference>
<evidence type="ECO:0000256" key="1">
    <source>
        <dbReference type="ARBA" id="ARBA00004906"/>
    </source>
</evidence>
<dbReference type="EMBL" id="CAXIEN010000290">
    <property type="protein sequence ID" value="CAL1291663.1"/>
    <property type="molecule type" value="Genomic_DNA"/>
</dbReference>
<evidence type="ECO:0000259" key="6">
    <source>
        <dbReference type="PROSITE" id="PS50181"/>
    </source>
</evidence>
<dbReference type="Gene3D" id="3.80.10.10">
    <property type="entry name" value="Ribonuclease Inhibitor"/>
    <property type="match status" value="2"/>
</dbReference>
<organism evidence="7 8">
    <name type="scientific">Larinioides sclopetarius</name>
    <dbReference type="NCBI Taxonomy" id="280406"/>
    <lineage>
        <taxon>Eukaryota</taxon>
        <taxon>Metazoa</taxon>
        <taxon>Ecdysozoa</taxon>
        <taxon>Arthropoda</taxon>
        <taxon>Chelicerata</taxon>
        <taxon>Arachnida</taxon>
        <taxon>Araneae</taxon>
        <taxon>Araneomorphae</taxon>
        <taxon>Entelegynae</taxon>
        <taxon>Araneoidea</taxon>
        <taxon>Araneidae</taxon>
        <taxon>Larinioides</taxon>
    </lineage>
</organism>
<sequence length="611" mass="69333">MAPYPEEIDVFSAPHSRMKALVDVYLEKLTCTDFTDYAALESLLHDLHHTFCEFKSHEQIENKYIMKKLKKRLKLLSIHDAAVCNCHSDNKLSDMLALVEDGYSCTSKTEAERINFGLKLRQALQEFTGSFLPHMKEEEEVFQPMLMKYFEYEELKCLKEQVIEEHSKWHVYEKNILEEAEADLKLDLNEITSDSHISKLPPEILTHILSFLSPKDLLRCSEVCHEWYSVAKDPSLWKELYPCFWAHGVWENYSENHEDCIKSLYPDAKTRFGTCRDEDADIDEYEEEDSSLSDEASCEGVLKEVRALQSIVKHLLPHVGSGVQKIVVSSSRGLTSSLLRSILILCPNVLYLDVSYTSVLDSAFKGLKEHSSCLNLQYLNMAGCENITDLGLFRLADSLAVLPPHVPEGTDHLRDVYLEDCRRFRSSDSGCECFFEIEESGLSLQRDKPCCQCRVKEFCNSVCFWQKDGIMCHLAKLSLQCPYANSLERRIDHSVSADVPKTSGTFLGASGRVDNKSLQYLNLSGCSKITDEGLRCLFDAGVLNKLQFLDVSGCWLLNGPELCSVTDSLTHLNPENIFYCDQILDGPYPDSANGCQNLESGIRACCRQVLL</sequence>
<keyword evidence="8" id="KW-1185">Reference proteome</keyword>
<dbReference type="Gene3D" id="1.20.1280.50">
    <property type="match status" value="1"/>
</dbReference>
<feature type="domain" description="F-box" evidence="6">
    <location>
        <begin position="194"/>
        <end position="240"/>
    </location>
</feature>
<evidence type="ECO:0000313" key="7">
    <source>
        <dbReference type="EMBL" id="CAL1291663.1"/>
    </source>
</evidence>
<dbReference type="InterPro" id="IPR006553">
    <property type="entry name" value="Leu-rich_rpt_Cys-con_subtyp"/>
</dbReference>